<name>A0A392SGF2_9FABA</name>
<proteinExistence type="predicted"/>
<reference evidence="1 2" key="1">
    <citation type="journal article" date="2018" name="Front. Plant Sci.">
        <title>Red Clover (Trifolium pratense) and Zigzag Clover (T. medium) - A Picture of Genomic Similarities and Differences.</title>
        <authorList>
            <person name="Dluhosova J."/>
            <person name="Istvanek J."/>
            <person name="Nedelnik J."/>
            <person name="Repkova J."/>
        </authorList>
    </citation>
    <scope>NUCLEOTIDE SEQUENCE [LARGE SCALE GENOMIC DNA]</scope>
    <source>
        <strain evidence="2">cv. 10/8</strain>
        <tissue evidence="1">Leaf</tissue>
    </source>
</reference>
<evidence type="ECO:0000313" key="1">
    <source>
        <dbReference type="EMBL" id="MCI47015.1"/>
    </source>
</evidence>
<dbReference type="EMBL" id="LXQA010366079">
    <property type="protein sequence ID" value="MCI47015.1"/>
    <property type="molecule type" value="Genomic_DNA"/>
</dbReference>
<protein>
    <submittedName>
        <fullName evidence="1">Uncharacterized protein</fullName>
    </submittedName>
</protein>
<comment type="caution">
    <text evidence="1">The sequence shown here is derived from an EMBL/GenBank/DDBJ whole genome shotgun (WGS) entry which is preliminary data.</text>
</comment>
<sequence>MNEEDGRVSLTKEQYNGLIALLEKSNMEAKCSANVAKASGFANAGDRCYGGNVTQW</sequence>
<dbReference type="AlphaFoldDB" id="A0A392SGF2"/>
<accession>A0A392SGF2</accession>
<organism evidence="1 2">
    <name type="scientific">Trifolium medium</name>
    <dbReference type="NCBI Taxonomy" id="97028"/>
    <lineage>
        <taxon>Eukaryota</taxon>
        <taxon>Viridiplantae</taxon>
        <taxon>Streptophyta</taxon>
        <taxon>Embryophyta</taxon>
        <taxon>Tracheophyta</taxon>
        <taxon>Spermatophyta</taxon>
        <taxon>Magnoliopsida</taxon>
        <taxon>eudicotyledons</taxon>
        <taxon>Gunneridae</taxon>
        <taxon>Pentapetalae</taxon>
        <taxon>rosids</taxon>
        <taxon>fabids</taxon>
        <taxon>Fabales</taxon>
        <taxon>Fabaceae</taxon>
        <taxon>Papilionoideae</taxon>
        <taxon>50 kb inversion clade</taxon>
        <taxon>NPAAA clade</taxon>
        <taxon>Hologalegina</taxon>
        <taxon>IRL clade</taxon>
        <taxon>Trifolieae</taxon>
        <taxon>Trifolium</taxon>
    </lineage>
</organism>
<dbReference type="Proteomes" id="UP000265520">
    <property type="component" value="Unassembled WGS sequence"/>
</dbReference>
<keyword evidence="2" id="KW-1185">Reference proteome</keyword>
<evidence type="ECO:0000313" key="2">
    <source>
        <dbReference type="Proteomes" id="UP000265520"/>
    </source>
</evidence>